<evidence type="ECO:0000313" key="6">
    <source>
        <dbReference type="Ensembl" id="ENSPKIP00000004233.1"/>
    </source>
</evidence>
<dbReference type="PANTHER" id="PTHR13318">
    <property type="entry name" value="PARTNER OF PAIRED, ISOFORM B-RELATED"/>
    <property type="match status" value="1"/>
</dbReference>
<dbReference type="GO" id="GO:0019005">
    <property type="term" value="C:SCF ubiquitin ligase complex"/>
    <property type="evidence" value="ECO:0007669"/>
    <property type="project" value="TreeGrafter"/>
</dbReference>
<keyword evidence="3" id="KW-0175">Coiled coil</keyword>
<evidence type="ECO:0000256" key="2">
    <source>
        <dbReference type="ARBA" id="ARBA00022786"/>
    </source>
</evidence>
<dbReference type="SMART" id="SM00367">
    <property type="entry name" value="LRR_CC"/>
    <property type="match status" value="6"/>
</dbReference>
<evidence type="ECO:0000259" key="5">
    <source>
        <dbReference type="PROSITE" id="PS50181"/>
    </source>
</evidence>
<dbReference type="Ensembl" id="ENSPKIT00000028214.1">
    <property type="protein sequence ID" value="ENSPKIP00000004233.1"/>
    <property type="gene ID" value="ENSPKIG00000021426.1"/>
</dbReference>
<dbReference type="Gene3D" id="3.80.10.10">
    <property type="entry name" value="Ribonuclease Inhibitor"/>
    <property type="match status" value="2"/>
</dbReference>
<dbReference type="InterPro" id="IPR036047">
    <property type="entry name" value="F-box-like_dom_sf"/>
</dbReference>
<protein>
    <submittedName>
        <fullName evidence="6">Uncharacterized LOC111839173</fullName>
    </submittedName>
</protein>
<evidence type="ECO:0000256" key="4">
    <source>
        <dbReference type="SAM" id="MobiDB-lite"/>
    </source>
</evidence>
<dbReference type="Pfam" id="PF12937">
    <property type="entry name" value="F-box-like"/>
    <property type="match status" value="1"/>
</dbReference>
<evidence type="ECO:0000313" key="7">
    <source>
        <dbReference type="Proteomes" id="UP000261540"/>
    </source>
</evidence>
<feature type="domain" description="F-box" evidence="5">
    <location>
        <begin position="826"/>
        <end position="872"/>
    </location>
</feature>
<proteinExistence type="predicted"/>
<dbReference type="SUPFAM" id="SSF52047">
    <property type="entry name" value="RNI-like"/>
    <property type="match status" value="1"/>
</dbReference>
<organism evidence="6 7">
    <name type="scientific">Paramormyrops kingsleyae</name>
    <dbReference type="NCBI Taxonomy" id="1676925"/>
    <lineage>
        <taxon>Eukaryota</taxon>
        <taxon>Metazoa</taxon>
        <taxon>Chordata</taxon>
        <taxon>Craniata</taxon>
        <taxon>Vertebrata</taxon>
        <taxon>Euteleostomi</taxon>
        <taxon>Actinopterygii</taxon>
        <taxon>Neopterygii</taxon>
        <taxon>Teleostei</taxon>
        <taxon>Osteoglossocephala</taxon>
        <taxon>Osteoglossomorpha</taxon>
        <taxon>Osteoglossiformes</taxon>
        <taxon>Mormyridae</taxon>
        <taxon>Paramormyrops</taxon>
    </lineage>
</organism>
<feature type="region of interest" description="Disordered" evidence="4">
    <location>
        <begin position="748"/>
        <end position="776"/>
    </location>
</feature>
<dbReference type="SUPFAM" id="SSF81383">
    <property type="entry name" value="F-box domain"/>
    <property type="match status" value="1"/>
</dbReference>
<dbReference type="STRING" id="1676925.ENSPKIP00000004233"/>
<feature type="compositionally biased region" description="Low complexity" evidence="4">
    <location>
        <begin position="757"/>
        <end position="768"/>
    </location>
</feature>
<dbReference type="GO" id="GO:0031146">
    <property type="term" value="P:SCF-dependent proteasomal ubiquitin-dependent protein catabolic process"/>
    <property type="evidence" value="ECO:0007669"/>
    <property type="project" value="TreeGrafter"/>
</dbReference>
<reference evidence="6" key="1">
    <citation type="submission" date="2025-08" db="UniProtKB">
        <authorList>
            <consortium name="Ensembl"/>
        </authorList>
    </citation>
    <scope>IDENTIFICATION</scope>
</reference>
<reference evidence="6" key="2">
    <citation type="submission" date="2025-09" db="UniProtKB">
        <authorList>
            <consortium name="Ensembl"/>
        </authorList>
    </citation>
    <scope>IDENTIFICATION</scope>
</reference>
<feature type="coiled-coil region" evidence="3">
    <location>
        <begin position="1215"/>
        <end position="1249"/>
    </location>
</feature>
<dbReference type="InterPro" id="IPR057207">
    <property type="entry name" value="FBXL15_LRR"/>
</dbReference>
<sequence>MAPANRDSSELTILKAKELRPLQAETASSTDSPRTQNLKFLRTKRVEYFIGTHETTDTTKTQETILLSNYENPLNGINPLNSPQDLCREAYGGTLGLVGERGKNDPDRQLLSDPCVPEHQKLRHVLTWAQNFTRVQGSRTKTEDEQGTISTQQIDKGFEEEQEQNFSRTYTVRDTGESGGVLSTMTEECQDDPANLSISKRNNSSYSIPPSRPLTQHHVAALCQNRDARAPCHSAILACKQHRNPIGEDTFFHSEDQVCFPFYNKDKSRQVCFSLHEPVDISACASRGGAEYHVPRIPKYQTVAQTCDLSNNLSKSTLSEGRIFGASGMLESMVRCEEQEDEEEEMAEKNNVVTSYHSCRPTQPGVERQNSDSKLKGFLGEKGAEVPAWESSSLLYKGNCCRQNQPWMTPCHVLLESPEIRPGSGKKDREECRIRDSLDTFPSASESSRCRVKDGPDCVGTCWSDGNAASKYLHEALRPQKARLGLFEGESHHISNISGMTCFDRSGQNTHPRLHVPHSLSIYEEYLLYKACIVDYKRQQALQHPQVFCGRAGADAVQLLPEQFKDTTGCLQQHEENRDIADRVQDEGHKAEVDNVLQDEGDTVKSDGRLKAGGTHQLAGLPCVANRDGTGIFNHGLVGSVENQYQNAESVAGLLNPTSIREPLTCKQTGGETTVIPMSILCDPAEGLAGKACGEQGDKGTTANCSTSGRNKLQGVSPGLQSRRYGERRHWGRSSLSWSSFSHGQLLPRSQARNRPSSLAGSKSSSAGTLRPGPQHEDRLLTAGRVASSLSCSPQQSHTKAEVLPPQANNLSEAGKCTNITGASVSVPWLSLPDELWMCILSLVRHSDLVRLATACHRLRHLAHEKKLWEEVRFEDQPCLTDQFLSSVGRHGPRRLTLNRCRRLQVTSRGLDDLFAQCKNTLQELKMISCSGPGFHGDDVLLSCSRHCSHLTAVDMSWTGVTDAGITALVTACASLEKVAVNGCRMTDEAIKLLIGRRGKSLRRLELFGCPSLSTDCLNTVAQNCPNLKGLNIGKIPKISNSCLTNMMSDLKYLGSLDLTGLHSVHDQTVHHIVCQCLELRSLTLSSCPHVTDASMTEISTYSCSIRHLDVSGCKTITDRGIQAIAMSSLQLQDLDLSLTSTGSRGVHLLANYCYRYLRTVKLSFCCVSQDAVRKLCRHCKRDEQAAILYQNIHLIEPRMLPQYERVIINFIREIKLQNSEMENLALAVKRAQDKATMQLSEMEEEMEERIQATESAVRQQVKALANSDLSGPCDSALWGIYPSLMYCMYVFIH</sequence>
<name>A0A3B3QDL7_9TELE</name>
<dbReference type="InterPro" id="IPR001810">
    <property type="entry name" value="F-box_dom"/>
</dbReference>
<feature type="compositionally biased region" description="Polar residues" evidence="4">
    <location>
        <begin position="701"/>
        <end position="711"/>
    </location>
</feature>
<accession>A0A3B3QDL7</accession>
<dbReference type="SMART" id="SM00256">
    <property type="entry name" value="FBOX"/>
    <property type="match status" value="1"/>
</dbReference>
<dbReference type="InterPro" id="IPR032675">
    <property type="entry name" value="LRR_dom_sf"/>
</dbReference>
<dbReference type="GeneTree" id="ENSGT00940000172876"/>
<feature type="region of interest" description="Disordered" evidence="4">
    <location>
        <begin position="701"/>
        <end position="728"/>
    </location>
</feature>
<dbReference type="Pfam" id="PF13516">
    <property type="entry name" value="LRR_6"/>
    <property type="match status" value="1"/>
</dbReference>
<keyword evidence="2" id="KW-0833">Ubl conjugation pathway</keyword>
<evidence type="ECO:0000256" key="3">
    <source>
        <dbReference type="SAM" id="Coils"/>
    </source>
</evidence>
<dbReference type="PROSITE" id="PS50181">
    <property type="entry name" value="FBOX"/>
    <property type="match status" value="1"/>
</dbReference>
<dbReference type="InterPro" id="IPR001611">
    <property type="entry name" value="Leu-rich_rpt"/>
</dbReference>
<dbReference type="Proteomes" id="UP000261540">
    <property type="component" value="Unplaced"/>
</dbReference>
<dbReference type="InterPro" id="IPR006553">
    <property type="entry name" value="Leu-rich_rpt_Cys-con_subtyp"/>
</dbReference>
<keyword evidence="7" id="KW-1185">Reference proteome</keyword>
<dbReference type="Gene3D" id="1.20.1280.50">
    <property type="match status" value="1"/>
</dbReference>
<dbReference type="Pfam" id="PF25372">
    <property type="entry name" value="DUF7885"/>
    <property type="match status" value="1"/>
</dbReference>
<keyword evidence="1" id="KW-0433">Leucine-rich repeat</keyword>
<evidence type="ECO:0000256" key="1">
    <source>
        <dbReference type="ARBA" id="ARBA00022614"/>
    </source>
</evidence>